<evidence type="ECO:0000256" key="5">
    <source>
        <dbReference type="SAM" id="MobiDB-lite"/>
    </source>
</evidence>
<feature type="region of interest" description="Disordered" evidence="5">
    <location>
        <begin position="279"/>
        <end position="304"/>
    </location>
</feature>
<keyword evidence="4" id="KW-0802">TPR repeat</keyword>
<comment type="caution">
    <text evidence="8">The sequence shown here is derived from an EMBL/GenBank/DDBJ whole genome shotgun (WGS) entry which is preliminary data.</text>
</comment>
<feature type="domain" description="Cytochrome c-type biogenesis protein H Ig-like" evidence="6">
    <location>
        <begin position="310"/>
        <end position="416"/>
    </location>
</feature>
<dbReference type="PANTHER" id="PTHR47870:SF4">
    <property type="entry name" value="CYTOCHROME C-TYPE BIOGENESIS PROTEIN CYCH"/>
    <property type="match status" value="1"/>
</dbReference>
<dbReference type="Proteomes" id="UP000294599">
    <property type="component" value="Unassembled WGS sequence"/>
</dbReference>
<evidence type="ECO:0000259" key="6">
    <source>
        <dbReference type="Pfam" id="PF23892"/>
    </source>
</evidence>
<dbReference type="GO" id="GO:0005886">
    <property type="term" value="C:plasma membrane"/>
    <property type="evidence" value="ECO:0007669"/>
    <property type="project" value="TreeGrafter"/>
</dbReference>
<evidence type="ECO:0000256" key="4">
    <source>
        <dbReference type="ARBA" id="ARBA00022803"/>
    </source>
</evidence>
<dbReference type="AlphaFoldDB" id="A0A4S3L2M3"/>
<name>A0A4S3L2M3_9GAMM</name>
<dbReference type="GO" id="GO:0017004">
    <property type="term" value="P:cytochrome complex assembly"/>
    <property type="evidence" value="ECO:0007669"/>
    <property type="project" value="UniProtKB-KW"/>
</dbReference>
<dbReference type="RefSeq" id="WP_123520905.1">
    <property type="nucleotide sequence ID" value="NZ_JBHLWF010000028.1"/>
</dbReference>
<keyword evidence="9" id="KW-1185">Reference proteome</keyword>
<reference evidence="8 9" key="1">
    <citation type="submission" date="2019-03" db="EMBL/GenBank/DDBJ databases">
        <title>Genomic Encyclopedia of Type Strains, Phase IV (KMG-IV): sequencing the most valuable type-strain genomes for metagenomic binning, comparative biology and taxonomic classification.</title>
        <authorList>
            <person name="Goeker M."/>
        </authorList>
    </citation>
    <scope>NUCLEOTIDE SEQUENCE [LARGE SCALE GENOMIC DNA]</scope>
    <source>
        <strain evidence="8 9">DSM 21944</strain>
    </source>
</reference>
<dbReference type="InterPro" id="IPR056413">
    <property type="entry name" value="TPR_CcmH_CycH"/>
</dbReference>
<keyword evidence="3" id="KW-0201">Cytochrome c-type biogenesis</keyword>
<proteinExistence type="predicted"/>
<dbReference type="Pfam" id="PF23892">
    <property type="entry name" value="Ig_CycH"/>
    <property type="match status" value="1"/>
</dbReference>
<dbReference type="GO" id="GO:0030313">
    <property type="term" value="C:cell envelope"/>
    <property type="evidence" value="ECO:0007669"/>
    <property type="project" value="UniProtKB-SubCell"/>
</dbReference>
<dbReference type="Gene3D" id="1.25.40.10">
    <property type="entry name" value="Tetratricopeptide repeat domain"/>
    <property type="match status" value="1"/>
</dbReference>
<dbReference type="InterPro" id="IPR017560">
    <property type="entry name" value="Cyt_c_biogenesis_CcmI"/>
</dbReference>
<dbReference type="Pfam" id="PF23914">
    <property type="entry name" value="TPR_CcmH_CycH"/>
    <property type="match status" value="1"/>
</dbReference>
<evidence type="ECO:0000256" key="2">
    <source>
        <dbReference type="ARBA" id="ARBA00022737"/>
    </source>
</evidence>
<evidence type="ECO:0000259" key="7">
    <source>
        <dbReference type="Pfam" id="PF23914"/>
    </source>
</evidence>
<dbReference type="InterPro" id="IPR051263">
    <property type="entry name" value="C-type_cytochrome_biogenesis"/>
</dbReference>
<evidence type="ECO:0000313" key="8">
    <source>
        <dbReference type="EMBL" id="TCS99653.1"/>
    </source>
</evidence>
<dbReference type="NCBIfam" id="TIGR03142">
    <property type="entry name" value="cytochro_ccmI"/>
    <property type="match status" value="1"/>
</dbReference>
<evidence type="ECO:0000256" key="1">
    <source>
        <dbReference type="ARBA" id="ARBA00004196"/>
    </source>
</evidence>
<dbReference type="SUPFAM" id="SSF48452">
    <property type="entry name" value="TPR-like"/>
    <property type="match status" value="1"/>
</dbReference>
<dbReference type="OrthoDB" id="9776053at2"/>
<dbReference type="InterPro" id="IPR056412">
    <property type="entry name" value="Ig_CycH"/>
</dbReference>
<organism evidence="8 9">
    <name type="scientific">Pseudofulvimonas gallinarii</name>
    <dbReference type="NCBI Taxonomy" id="634155"/>
    <lineage>
        <taxon>Bacteria</taxon>
        <taxon>Pseudomonadati</taxon>
        <taxon>Pseudomonadota</taxon>
        <taxon>Gammaproteobacteria</taxon>
        <taxon>Lysobacterales</taxon>
        <taxon>Rhodanobacteraceae</taxon>
        <taxon>Pseudofulvimonas</taxon>
    </lineage>
</organism>
<gene>
    <name evidence="8" type="ORF">EDC25_10586</name>
</gene>
<protein>
    <submittedName>
        <fullName evidence="8">Cytochrome c-type biogenesis protein CcmH</fullName>
    </submittedName>
</protein>
<evidence type="ECO:0000313" key="9">
    <source>
        <dbReference type="Proteomes" id="UP000294599"/>
    </source>
</evidence>
<evidence type="ECO:0000256" key="3">
    <source>
        <dbReference type="ARBA" id="ARBA00022748"/>
    </source>
</evidence>
<comment type="subcellular location">
    <subcellularLocation>
        <location evidence="1">Cell envelope</location>
    </subcellularLocation>
</comment>
<keyword evidence="2" id="KW-0677">Repeat</keyword>
<feature type="domain" description="Cytochrome c-type biogenesis protein H TPR" evidence="7">
    <location>
        <begin position="127"/>
        <end position="254"/>
    </location>
</feature>
<accession>A0A4S3L2M3</accession>
<dbReference type="PANTHER" id="PTHR47870">
    <property type="entry name" value="CYTOCHROME C-TYPE BIOGENESIS PROTEIN CCMH"/>
    <property type="match status" value="1"/>
</dbReference>
<sequence length="420" mass="44829">MVIFVFWITAMLLCLAALALLLPPLLRLGAAGRRHREIERQLSDLKTRHEAGLVDAASYTQQRDVLSQRLIEAIETRGPAPASGLALTLALALPAAALALYFTVGQPRALDPGAVARAAAMPEGMPRDLDQAIAALEQRLRQKPDDIDGWLLLARTYRSLERFDDMLRATSSAYTLSPQTPDIMAEHAEALTLAGPSRRFGPEARQLLETALAADPQHQKSLWLLGVAELQAQRAPEAVAYWRRLRALIPDEDPVALSIDQQIANALAMNAGNGPMAGASSPVLPASPSNSAPASVDPAAPDEAAAGPRLAVTVELDPSLADDVKASDTLFVFVRAPTGGPPLAIRRIPEPLFPLRLTLGTADSMIDGLHMQEGAEVALTARISRAGQAQAQSGDLESEVRILTLAGENSASIQINRRVE</sequence>
<dbReference type="InterPro" id="IPR011990">
    <property type="entry name" value="TPR-like_helical_dom_sf"/>
</dbReference>
<dbReference type="EMBL" id="SMAF01000005">
    <property type="protein sequence ID" value="TCS99653.1"/>
    <property type="molecule type" value="Genomic_DNA"/>
</dbReference>